<dbReference type="EMBL" id="SMJU01000011">
    <property type="protein sequence ID" value="TDB62705.1"/>
    <property type="molecule type" value="Genomic_DNA"/>
</dbReference>
<evidence type="ECO:0000259" key="3">
    <source>
        <dbReference type="Pfam" id="PF16344"/>
    </source>
</evidence>
<dbReference type="OrthoDB" id="645173at2"/>
<keyword evidence="1" id="KW-0812">Transmembrane</keyword>
<evidence type="ECO:0000259" key="2">
    <source>
        <dbReference type="Pfam" id="PF04773"/>
    </source>
</evidence>
<keyword evidence="5" id="KW-1185">Reference proteome</keyword>
<dbReference type="InterPro" id="IPR006860">
    <property type="entry name" value="FecR"/>
</dbReference>
<evidence type="ECO:0000256" key="1">
    <source>
        <dbReference type="SAM" id="Phobius"/>
    </source>
</evidence>
<gene>
    <name evidence="4" type="ORF">EZE20_17340</name>
</gene>
<dbReference type="Proteomes" id="UP000295706">
    <property type="component" value="Unassembled WGS sequence"/>
</dbReference>
<dbReference type="Pfam" id="PF04773">
    <property type="entry name" value="FecR"/>
    <property type="match status" value="1"/>
</dbReference>
<feature type="domain" description="FecR protein" evidence="2">
    <location>
        <begin position="119"/>
        <end position="210"/>
    </location>
</feature>
<dbReference type="InterPro" id="IPR012373">
    <property type="entry name" value="Ferrdict_sens_TM"/>
</dbReference>
<accession>A0A4V6P8K7</accession>
<organism evidence="4 5">
    <name type="scientific">Arundinibacter roseus</name>
    <dbReference type="NCBI Taxonomy" id="2070510"/>
    <lineage>
        <taxon>Bacteria</taxon>
        <taxon>Pseudomonadati</taxon>
        <taxon>Bacteroidota</taxon>
        <taxon>Cytophagia</taxon>
        <taxon>Cytophagales</taxon>
        <taxon>Spirosomataceae</taxon>
        <taxon>Arundinibacter</taxon>
    </lineage>
</organism>
<dbReference type="PANTHER" id="PTHR30273">
    <property type="entry name" value="PERIPLASMIC SIGNAL SENSOR AND SIGMA FACTOR ACTIVATOR FECR-RELATED"/>
    <property type="match status" value="1"/>
</dbReference>
<sequence>MSKDNFHTLLSRYRNGTCSTHEKQLVEQWFALLDADMPPMSKPENEALEEKLWSAIQSRQQQQVIRPHWVKWSWAAAAIILLGFALWGVLPKSAKQPIALWDGLKTQAASSENHVIQTNTTTANLELKLPDGSRLELTPGSQIEYPKFFAKDHRTVKLKGKAFFDITRMVQRPFLVYSGEVITKVLGTSFWVDDGPDGQSIEVAVVTGKVSVSQLTKTVQPGSEKIKNGVILTANQRARFLPESHSFEMTIVENPLIVKPEGARSSAMTSSFLFEDAPMTEVIDRLEQAYGIEIILENEALEKCLFTAALPDQTLFTKLDLLCAAVNARYEVRGTRVLISGRGCL</sequence>
<proteinExistence type="predicted"/>
<dbReference type="InterPro" id="IPR032508">
    <property type="entry name" value="FecR_C"/>
</dbReference>
<dbReference type="Pfam" id="PF16344">
    <property type="entry name" value="FecR_C"/>
    <property type="match status" value="1"/>
</dbReference>
<reference evidence="4 5" key="1">
    <citation type="submission" date="2019-02" db="EMBL/GenBank/DDBJ databases">
        <title>Arundinibacter roseus gen. nov., sp. nov., a new member of the family Cytophagaceae.</title>
        <authorList>
            <person name="Szuroczki S."/>
            <person name="Khayer B."/>
            <person name="Sproer C."/>
            <person name="Toumi M."/>
            <person name="Szabo A."/>
            <person name="Felfoldi T."/>
            <person name="Schumann P."/>
            <person name="Toth E."/>
        </authorList>
    </citation>
    <scope>NUCLEOTIDE SEQUENCE [LARGE SCALE GENOMIC DNA]</scope>
    <source>
        <strain evidence="4 5">DMA-k-7a</strain>
    </source>
</reference>
<keyword evidence="1" id="KW-0472">Membrane</keyword>
<protein>
    <submittedName>
        <fullName evidence="4">FecR family protein</fullName>
    </submittedName>
</protein>
<comment type="caution">
    <text evidence="4">The sequence shown here is derived from an EMBL/GenBank/DDBJ whole genome shotgun (WGS) entry which is preliminary data.</text>
</comment>
<feature type="transmembrane region" description="Helical" evidence="1">
    <location>
        <begin position="69"/>
        <end position="90"/>
    </location>
</feature>
<dbReference type="PIRSF" id="PIRSF018266">
    <property type="entry name" value="FecR"/>
    <property type="match status" value="1"/>
</dbReference>
<dbReference type="RefSeq" id="WP_132119997.1">
    <property type="nucleotide sequence ID" value="NZ_SMJU01000011.1"/>
</dbReference>
<dbReference type="GO" id="GO:0016989">
    <property type="term" value="F:sigma factor antagonist activity"/>
    <property type="evidence" value="ECO:0007669"/>
    <property type="project" value="TreeGrafter"/>
</dbReference>
<dbReference type="Gene3D" id="3.55.50.30">
    <property type="match status" value="1"/>
</dbReference>
<dbReference type="AlphaFoldDB" id="A0A4V6P8K7"/>
<feature type="domain" description="Protein FecR C-terminal" evidence="3">
    <location>
        <begin position="272"/>
        <end position="339"/>
    </location>
</feature>
<dbReference type="PANTHER" id="PTHR30273:SF2">
    <property type="entry name" value="PROTEIN FECR"/>
    <property type="match status" value="1"/>
</dbReference>
<name>A0A4V6P8K7_9BACT</name>
<evidence type="ECO:0000313" key="4">
    <source>
        <dbReference type="EMBL" id="TDB62705.1"/>
    </source>
</evidence>
<dbReference type="Gene3D" id="2.60.120.1440">
    <property type="match status" value="1"/>
</dbReference>
<evidence type="ECO:0000313" key="5">
    <source>
        <dbReference type="Proteomes" id="UP000295706"/>
    </source>
</evidence>
<keyword evidence="1" id="KW-1133">Transmembrane helix</keyword>